<dbReference type="Gene3D" id="1.20.1260.10">
    <property type="match status" value="1"/>
</dbReference>
<gene>
    <name evidence="4" type="ORF">C4F40_19930</name>
</gene>
<evidence type="ECO:0000256" key="1">
    <source>
        <dbReference type="SAM" id="MobiDB-lite"/>
    </source>
</evidence>
<dbReference type="PROSITE" id="PS51257">
    <property type="entry name" value="PROKAR_LIPOPROTEIN"/>
    <property type="match status" value="1"/>
</dbReference>
<evidence type="ECO:0000313" key="5">
    <source>
        <dbReference type="Proteomes" id="UP000618319"/>
    </source>
</evidence>
<evidence type="ECO:0000313" key="4">
    <source>
        <dbReference type="EMBL" id="MBE8722995.1"/>
    </source>
</evidence>
<feature type="chain" id="PRO_5047446144" evidence="2">
    <location>
        <begin position="25"/>
        <end position="200"/>
    </location>
</feature>
<dbReference type="Pfam" id="PF13628">
    <property type="entry name" value="DUF4142"/>
    <property type="match status" value="1"/>
</dbReference>
<accession>A0ABR9TCK7</accession>
<protein>
    <submittedName>
        <fullName evidence="4">DUF305 domain-containing protein</fullName>
    </submittedName>
</protein>
<organism evidence="4 5">
    <name type="scientific">Sphingobacterium pedocola</name>
    <dbReference type="NCBI Taxonomy" id="2082722"/>
    <lineage>
        <taxon>Bacteria</taxon>
        <taxon>Pseudomonadati</taxon>
        <taxon>Bacteroidota</taxon>
        <taxon>Sphingobacteriia</taxon>
        <taxon>Sphingobacteriales</taxon>
        <taxon>Sphingobacteriaceae</taxon>
        <taxon>Sphingobacterium</taxon>
    </lineage>
</organism>
<feature type="signal peptide" evidence="2">
    <location>
        <begin position="1"/>
        <end position="24"/>
    </location>
</feature>
<dbReference type="InterPro" id="IPR025419">
    <property type="entry name" value="DUF4142"/>
</dbReference>
<dbReference type="PANTHER" id="PTHR38593:SF1">
    <property type="entry name" value="BLR2558 PROTEIN"/>
    <property type="match status" value="1"/>
</dbReference>
<dbReference type="PANTHER" id="PTHR38593">
    <property type="entry name" value="BLR2558 PROTEIN"/>
    <property type="match status" value="1"/>
</dbReference>
<sequence length="200" mass="21545">MKRLLKLRKLALLSLMGSVLVLSACGGNNTKDAQGQENQKVGGSETGQDSDDQDENNSKFVNDAASSNDFEIAAGSLAISKGVSTDVKNYGQHMVDDHTAVGTDLKKLTASKGWGLRGQLMERHTTLLEKLKAASGAEFDRLFAEVMVSSHQEAITLFRGATENSPGVTDPDLKKFAKEKLPGLEMHLEKANKLQDGVKN</sequence>
<dbReference type="Proteomes" id="UP000618319">
    <property type="component" value="Unassembled WGS sequence"/>
</dbReference>
<proteinExistence type="predicted"/>
<keyword evidence="2" id="KW-0732">Signal</keyword>
<evidence type="ECO:0000259" key="3">
    <source>
        <dbReference type="Pfam" id="PF13628"/>
    </source>
</evidence>
<dbReference type="RefSeq" id="WP_196941151.1">
    <property type="nucleotide sequence ID" value="NZ_MU158693.1"/>
</dbReference>
<dbReference type="InterPro" id="IPR012347">
    <property type="entry name" value="Ferritin-like"/>
</dbReference>
<keyword evidence="5" id="KW-1185">Reference proteome</keyword>
<reference evidence="4 5" key="1">
    <citation type="submission" date="2018-02" db="EMBL/GenBank/DDBJ databases">
        <title>Sphingobacterium KA21.</title>
        <authorList>
            <person name="Vasarhelyi B.M."/>
            <person name="Deshmukh S."/>
            <person name="Balint B."/>
            <person name="Kukolya J."/>
        </authorList>
    </citation>
    <scope>NUCLEOTIDE SEQUENCE [LARGE SCALE GENOMIC DNA]</scope>
    <source>
        <strain evidence="4 5">Ka21</strain>
    </source>
</reference>
<feature type="region of interest" description="Disordered" evidence="1">
    <location>
        <begin position="31"/>
        <end position="61"/>
    </location>
</feature>
<name>A0ABR9TCK7_9SPHI</name>
<feature type="domain" description="DUF4142" evidence="3">
    <location>
        <begin position="57"/>
        <end position="194"/>
    </location>
</feature>
<evidence type="ECO:0000256" key="2">
    <source>
        <dbReference type="SAM" id="SignalP"/>
    </source>
</evidence>
<feature type="compositionally biased region" description="Polar residues" evidence="1">
    <location>
        <begin position="31"/>
        <end position="41"/>
    </location>
</feature>
<comment type="caution">
    <text evidence="4">The sequence shown here is derived from an EMBL/GenBank/DDBJ whole genome shotgun (WGS) entry which is preliminary data.</text>
</comment>
<dbReference type="EMBL" id="PSKQ01000026">
    <property type="protein sequence ID" value="MBE8722995.1"/>
    <property type="molecule type" value="Genomic_DNA"/>
</dbReference>